<dbReference type="InterPro" id="IPR011877">
    <property type="entry name" value="Ribokinase"/>
</dbReference>
<dbReference type="PANTHER" id="PTHR10584:SF166">
    <property type="entry name" value="RIBOKINASE"/>
    <property type="match status" value="1"/>
</dbReference>
<evidence type="ECO:0000259" key="10">
    <source>
        <dbReference type="Pfam" id="PF00294"/>
    </source>
</evidence>
<evidence type="ECO:0000256" key="3">
    <source>
        <dbReference type="ARBA" id="ARBA00022741"/>
    </source>
</evidence>
<feature type="active site" description="Proton acceptor" evidence="9">
    <location>
        <position position="272"/>
    </location>
</feature>
<comment type="cofactor">
    <cofactor evidence="9">
        <name>Mg(2+)</name>
        <dbReference type="ChEBI" id="CHEBI:18420"/>
    </cofactor>
    <text evidence="9">Requires a divalent cation, most likely magnesium in vivo, as an electrophilic catalyst to aid phosphoryl group transfer. It is the chelate of the metal and the nucleotide that is the actual substrate.</text>
</comment>
<feature type="binding site" evidence="9">
    <location>
        <position position="266"/>
    </location>
    <ligand>
        <name>K(+)</name>
        <dbReference type="ChEBI" id="CHEBI:29103"/>
    </ligand>
</feature>
<comment type="pathway">
    <text evidence="9">Carbohydrate metabolism; D-ribose degradation; D-ribose 5-phosphate from beta-D-ribopyranose: step 2/2.</text>
</comment>
<dbReference type="AlphaFoldDB" id="A0A9P6EGZ1"/>
<comment type="function">
    <text evidence="9">Catalyzes the phosphorylation of ribose at O-5 in a reaction requiring ATP and magnesium. The resulting D-ribose-5-phosphate can then be used either for sythesis of nucleotides, histidine, and tryptophan, or as a component of the pentose phosphate pathway.</text>
</comment>
<comment type="subunit">
    <text evidence="9">Homodimer.</text>
</comment>
<dbReference type="Gene3D" id="3.40.1190.20">
    <property type="match status" value="1"/>
</dbReference>
<name>A0A9P6EGZ1_9AGAR</name>
<dbReference type="Proteomes" id="UP000807306">
    <property type="component" value="Unassembled WGS sequence"/>
</dbReference>
<protein>
    <recommendedName>
        <fullName evidence="9">Ribokinase</fullName>
        <shortName evidence="9">RK</shortName>
        <ecNumber evidence="9">2.7.1.15</ecNumber>
    </recommendedName>
</protein>
<dbReference type="GO" id="GO:0004747">
    <property type="term" value="F:ribokinase activity"/>
    <property type="evidence" value="ECO:0007669"/>
    <property type="project" value="UniProtKB-UniRule"/>
</dbReference>
<evidence type="ECO:0000256" key="2">
    <source>
        <dbReference type="ARBA" id="ARBA00022723"/>
    </source>
</evidence>
<dbReference type="EC" id="2.7.1.15" evidence="9"/>
<comment type="activity regulation">
    <text evidence="9">Activated by a monovalent cation that binds near, but not in, the active site. The most likely occupant of the site in vivo is potassium. Ion binding induces a conformational change that may alter substrate affinity.</text>
</comment>
<evidence type="ECO:0000256" key="9">
    <source>
        <dbReference type="HAMAP-Rule" id="MF_03215"/>
    </source>
</evidence>
<comment type="subcellular location">
    <subcellularLocation>
        <location evidence="9">Cytoplasm</location>
    </subcellularLocation>
    <subcellularLocation>
        <location evidence="9">Nucleus</location>
    </subcellularLocation>
</comment>
<keyword evidence="5 9" id="KW-0067">ATP-binding</keyword>
<evidence type="ECO:0000256" key="8">
    <source>
        <dbReference type="ARBA" id="ARBA00023277"/>
    </source>
</evidence>
<dbReference type="GO" id="GO:0005524">
    <property type="term" value="F:ATP binding"/>
    <property type="evidence" value="ECO:0007669"/>
    <property type="project" value="UniProtKB-UniRule"/>
</dbReference>
<comment type="catalytic activity">
    <reaction evidence="9">
        <text>D-ribose + ATP = D-ribose 5-phosphate + ADP + H(+)</text>
        <dbReference type="Rhea" id="RHEA:13697"/>
        <dbReference type="ChEBI" id="CHEBI:15378"/>
        <dbReference type="ChEBI" id="CHEBI:30616"/>
        <dbReference type="ChEBI" id="CHEBI:47013"/>
        <dbReference type="ChEBI" id="CHEBI:78346"/>
        <dbReference type="ChEBI" id="CHEBI:456216"/>
        <dbReference type="EC" id="2.7.1.15"/>
    </reaction>
</comment>
<keyword evidence="1 9" id="KW-0808">Transferase</keyword>
<gene>
    <name evidence="11" type="ORF">CPB83DRAFT_854159</name>
</gene>
<keyword evidence="9" id="KW-0539">Nucleus</keyword>
<dbReference type="PRINTS" id="PR00990">
    <property type="entry name" value="RIBOKINASE"/>
</dbReference>
<dbReference type="CDD" id="cd01174">
    <property type="entry name" value="ribokinase"/>
    <property type="match status" value="1"/>
</dbReference>
<dbReference type="InterPro" id="IPR011611">
    <property type="entry name" value="PfkB_dom"/>
</dbReference>
<feature type="binding site" evidence="9">
    <location>
        <begin position="18"/>
        <end position="20"/>
    </location>
    <ligand>
        <name>substrate</name>
    </ligand>
</feature>
<comment type="caution">
    <text evidence="9">Lacks conserved residue(s) required for the propagation of feature annotation.</text>
</comment>
<keyword evidence="12" id="KW-1185">Reference proteome</keyword>
<dbReference type="Pfam" id="PF00294">
    <property type="entry name" value="PfkB"/>
    <property type="match status" value="1"/>
</dbReference>
<dbReference type="SUPFAM" id="SSF53613">
    <property type="entry name" value="Ribokinase-like"/>
    <property type="match status" value="1"/>
</dbReference>
<organism evidence="11 12">
    <name type="scientific">Crepidotus variabilis</name>
    <dbReference type="NCBI Taxonomy" id="179855"/>
    <lineage>
        <taxon>Eukaryota</taxon>
        <taxon>Fungi</taxon>
        <taxon>Dikarya</taxon>
        <taxon>Basidiomycota</taxon>
        <taxon>Agaricomycotina</taxon>
        <taxon>Agaricomycetes</taxon>
        <taxon>Agaricomycetidae</taxon>
        <taxon>Agaricales</taxon>
        <taxon>Agaricineae</taxon>
        <taxon>Crepidotaceae</taxon>
        <taxon>Crepidotus</taxon>
    </lineage>
</organism>
<feature type="binding site" evidence="9">
    <location>
        <position position="323"/>
    </location>
    <ligand>
        <name>K(+)</name>
        <dbReference type="ChEBI" id="CHEBI:29103"/>
    </ligand>
</feature>
<dbReference type="PANTHER" id="PTHR10584">
    <property type="entry name" value="SUGAR KINASE"/>
    <property type="match status" value="1"/>
</dbReference>
<feature type="binding site" evidence="9">
    <location>
        <begin position="46"/>
        <end position="50"/>
    </location>
    <ligand>
        <name>substrate</name>
    </ligand>
</feature>
<dbReference type="EMBL" id="MU157851">
    <property type="protein sequence ID" value="KAF9528718.1"/>
    <property type="molecule type" value="Genomic_DNA"/>
</dbReference>
<dbReference type="InterPro" id="IPR029056">
    <property type="entry name" value="Ribokinase-like"/>
</dbReference>
<feature type="binding site" evidence="9">
    <location>
        <position position="191"/>
    </location>
    <ligand>
        <name>ATP</name>
        <dbReference type="ChEBI" id="CHEBI:30616"/>
    </ligand>
</feature>
<dbReference type="GO" id="GO:0019303">
    <property type="term" value="P:D-ribose catabolic process"/>
    <property type="evidence" value="ECO:0007669"/>
    <property type="project" value="UniProtKB-UniRule"/>
</dbReference>
<evidence type="ECO:0000256" key="6">
    <source>
        <dbReference type="ARBA" id="ARBA00022842"/>
    </source>
</evidence>
<feature type="binding site" evidence="9">
    <location>
        <begin position="271"/>
        <end position="272"/>
    </location>
    <ligand>
        <name>ATP</name>
        <dbReference type="ChEBI" id="CHEBI:30616"/>
    </ligand>
</feature>
<keyword evidence="2 9" id="KW-0479">Metal-binding</keyword>
<keyword evidence="9" id="KW-0963">Cytoplasm</keyword>
<keyword evidence="6 9" id="KW-0460">Magnesium</keyword>
<dbReference type="OrthoDB" id="415590at2759"/>
<feature type="binding site" evidence="9">
    <location>
        <position position="317"/>
    </location>
    <ligand>
        <name>K(+)</name>
        <dbReference type="ChEBI" id="CHEBI:29103"/>
    </ligand>
</feature>
<keyword evidence="8 9" id="KW-0119">Carbohydrate metabolism</keyword>
<evidence type="ECO:0000256" key="4">
    <source>
        <dbReference type="ARBA" id="ARBA00022777"/>
    </source>
</evidence>
<feature type="binding site" evidence="9">
    <location>
        <position position="319"/>
    </location>
    <ligand>
        <name>K(+)</name>
        <dbReference type="ChEBI" id="CHEBI:29103"/>
    </ligand>
</feature>
<comment type="similarity">
    <text evidence="9">Belongs to the carbohydrate kinase PfkB family. Ribokinase subfamily.</text>
</comment>
<sequence>MTETRSRISRCVIRGSINCDEYFHVDHIVRPGETSSSSDYERRVGGKGANQAVAIARAGGAVSIYGNLGQDGLWIKDAMQSWGIEVQGLAVSEGSTGRALIQVDRHGENSIILSPGTNYSELHEQEFKKRGENWFPDCSHLLVQNEIRIQSSQYAIKNAQKASVFVNPSPLPSSEEIKVFPWDRVDWVIVNADEAKELAAAFGISVDFSMSEVVQLLALNPKFQHTSIVCTLGADGVLAVLQINSDKRPCTLIQVPAGKILNTVINTTGAGDTFTGYFVKGIMEYGPDAKLGKEIGGEEVRKVLQTCVQAAAMCVEKAGTIDSIPTLEDVRERLVLATVS</sequence>
<feature type="binding site" evidence="9">
    <location>
        <position position="146"/>
    </location>
    <ligand>
        <name>substrate</name>
    </ligand>
</feature>
<evidence type="ECO:0000256" key="1">
    <source>
        <dbReference type="ARBA" id="ARBA00022679"/>
    </source>
</evidence>
<feature type="domain" description="Carbohydrate kinase PfkB" evidence="10">
    <location>
        <begin position="12"/>
        <end position="326"/>
    </location>
</feature>
<accession>A0A9P6EGZ1</accession>
<dbReference type="GO" id="GO:0005634">
    <property type="term" value="C:nucleus"/>
    <property type="evidence" value="ECO:0007669"/>
    <property type="project" value="UniProtKB-SubCell"/>
</dbReference>
<proteinExistence type="inferred from homology"/>
<feature type="binding site" evidence="9">
    <location>
        <position position="314"/>
    </location>
    <ligand>
        <name>K(+)</name>
        <dbReference type="ChEBI" id="CHEBI:29103"/>
    </ligand>
</feature>
<keyword evidence="7 9" id="KW-0630">Potassium</keyword>
<reference evidence="11" key="1">
    <citation type="submission" date="2020-11" db="EMBL/GenBank/DDBJ databases">
        <authorList>
            <consortium name="DOE Joint Genome Institute"/>
            <person name="Ahrendt S."/>
            <person name="Riley R."/>
            <person name="Andreopoulos W."/>
            <person name="Labutti K."/>
            <person name="Pangilinan J."/>
            <person name="Ruiz-Duenas F.J."/>
            <person name="Barrasa J.M."/>
            <person name="Sanchez-Garcia M."/>
            <person name="Camarero S."/>
            <person name="Miyauchi S."/>
            <person name="Serrano A."/>
            <person name="Linde D."/>
            <person name="Babiker R."/>
            <person name="Drula E."/>
            <person name="Ayuso-Fernandez I."/>
            <person name="Pacheco R."/>
            <person name="Padilla G."/>
            <person name="Ferreira P."/>
            <person name="Barriuso J."/>
            <person name="Kellner H."/>
            <person name="Castanera R."/>
            <person name="Alfaro M."/>
            <person name="Ramirez L."/>
            <person name="Pisabarro A.G."/>
            <person name="Kuo A."/>
            <person name="Tritt A."/>
            <person name="Lipzen A."/>
            <person name="He G."/>
            <person name="Yan M."/>
            <person name="Ng V."/>
            <person name="Cullen D."/>
            <person name="Martin F."/>
            <person name="Rosso M.-N."/>
            <person name="Henrissat B."/>
            <person name="Hibbett D."/>
            <person name="Martinez A.T."/>
            <person name="Grigoriev I.V."/>
        </authorList>
    </citation>
    <scope>NUCLEOTIDE SEQUENCE</scope>
    <source>
        <strain evidence="11">CBS 506.95</strain>
    </source>
</reference>
<dbReference type="HAMAP" id="MF_01987">
    <property type="entry name" value="Ribokinase"/>
    <property type="match status" value="1"/>
</dbReference>
<evidence type="ECO:0000313" key="12">
    <source>
        <dbReference type="Proteomes" id="UP000807306"/>
    </source>
</evidence>
<comment type="caution">
    <text evidence="11">The sequence shown here is derived from an EMBL/GenBank/DDBJ whole genome shotgun (WGS) entry which is preliminary data.</text>
</comment>
<dbReference type="InterPro" id="IPR002139">
    <property type="entry name" value="Ribo/fructo_kinase"/>
</dbReference>
<dbReference type="GO" id="GO:0005737">
    <property type="term" value="C:cytoplasm"/>
    <property type="evidence" value="ECO:0007669"/>
    <property type="project" value="UniProtKB-SubCell"/>
</dbReference>
<evidence type="ECO:0000256" key="7">
    <source>
        <dbReference type="ARBA" id="ARBA00022958"/>
    </source>
</evidence>
<feature type="binding site" evidence="9">
    <location>
        <position position="268"/>
    </location>
    <ligand>
        <name>K(+)</name>
        <dbReference type="ChEBI" id="CHEBI:29103"/>
    </ligand>
</feature>
<feature type="binding site" evidence="9">
    <location>
        <position position="272"/>
    </location>
    <ligand>
        <name>substrate</name>
    </ligand>
</feature>
<keyword evidence="4 9" id="KW-0418">Kinase</keyword>
<evidence type="ECO:0000313" key="11">
    <source>
        <dbReference type="EMBL" id="KAF9528718.1"/>
    </source>
</evidence>
<dbReference type="GO" id="GO:0046872">
    <property type="term" value="F:metal ion binding"/>
    <property type="evidence" value="ECO:0007669"/>
    <property type="project" value="UniProtKB-KW"/>
</dbReference>
<evidence type="ECO:0000256" key="5">
    <source>
        <dbReference type="ARBA" id="ARBA00022840"/>
    </source>
</evidence>
<feature type="binding site" evidence="9">
    <location>
        <begin position="231"/>
        <end position="236"/>
    </location>
    <ligand>
        <name>ATP</name>
        <dbReference type="ChEBI" id="CHEBI:30616"/>
    </ligand>
</feature>
<keyword evidence="3 9" id="KW-0547">Nucleotide-binding</keyword>